<comment type="caution">
    <text evidence="2">The sequence shown here is derived from an EMBL/GenBank/DDBJ whole genome shotgun (WGS) entry which is preliminary data.</text>
</comment>
<name>A0AA35X1M5_GEOBA</name>
<dbReference type="AlphaFoldDB" id="A0AA35X1M5"/>
<gene>
    <name evidence="2" type="ORF">GBAR_LOCUS22700</name>
</gene>
<feature type="signal peptide" evidence="1">
    <location>
        <begin position="1"/>
        <end position="17"/>
    </location>
</feature>
<protein>
    <submittedName>
        <fullName evidence="2">Uncharacterized protein</fullName>
    </submittedName>
</protein>
<reference evidence="2" key="1">
    <citation type="submission" date="2023-03" db="EMBL/GenBank/DDBJ databases">
        <authorList>
            <person name="Steffen K."/>
            <person name="Cardenas P."/>
        </authorList>
    </citation>
    <scope>NUCLEOTIDE SEQUENCE</scope>
</reference>
<proteinExistence type="predicted"/>
<keyword evidence="1" id="KW-0732">Signal</keyword>
<dbReference type="Proteomes" id="UP001174909">
    <property type="component" value="Unassembled WGS sequence"/>
</dbReference>
<evidence type="ECO:0000313" key="3">
    <source>
        <dbReference type="Proteomes" id="UP001174909"/>
    </source>
</evidence>
<accession>A0AA35X1M5</accession>
<sequence length="89" mass="9973">MVIFLIFYSGVLLTVWGQPTLYPLSIHACPNETVTYYCHGSQISVIAWEVPPYIPWQTHIADHAAGIALLIYTWIVKIYSLPPSPISQG</sequence>
<evidence type="ECO:0000313" key="2">
    <source>
        <dbReference type="EMBL" id="CAI8040824.1"/>
    </source>
</evidence>
<dbReference type="EMBL" id="CASHTH010003139">
    <property type="protein sequence ID" value="CAI8040824.1"/>
    <property type="molecule type" value="Genomic_DNA"/>
</dbReference>
<feature type="chain" id="PRO_5041356634" evidence="1">
    <location>
        <begin position="18"/>
        <end position="89"/>
    </location>
</feature>
<keyword evidence="3" id="KW-1185">Reference proteome</keyword>
<evidence type="ECO:0000256" key="1">
    <source>
        <dbReference type="SAM" id="SignalP"/>
    </source>
</evidence>
<organism evidence="2 3">
    <name type="scientific">Geodia barretti</name>
    <name type="common">Barrett's horny sponge</name>
    <dbReference type="NCBI Taxonomy" id="519541"/>
    <lineage>
        <taxon>Eukaryota</taxon>
        <taxon>Metazoa</taxon>
        <taxon>Porifera</taxon>
        <taxon>Demospongiae</taxon>
        <taxon>Heteroscleromorpha</taxon>
        <taxon>Tetractinellida</taxon>
        <taxon>Astrophorina</taxon>
        <taxon>Geodiidae</taxon>
        <taxon>Geodia</taxon>
    </lineage>
</organism>